<proteinExistence type="predicted"/>
<dbReference type="Proteomes" id="UP001054945">
    <property type="component" value="Unassembled WGS sequence"/>
</dbReference>
<comment type="caution">
    <text evidence="1">The sequence shown here is derived from an EMBL/GenBank/DDBJ whole genome shotgun (WGS) entry which is preliminary data.</text>
</comment>
<sequence length="145" mass="16169">MTALGCNLFNPTVISHFAEMIHGIHKPVTIHNLGNTQAYNLGLFEGLNRNIVTVFHSSDGILSSYKYSYCVERSGNSTDTSKAVDRSLKSLMSFLKSKKNIRDVLDSVLQIKDSDGDRVKRFHNKLLNLLGQVPDPDELSKCITL</sequence>
<reference evidence="1 2" key="1">
    <citation type="submission" date="2021-06" db="EMBL/GenBank/DDBJ databases">
        <title>Caerostris extrusa draft genome.</title>
        <authorList>
            <person name="Kono N."/>
            <person name="Arakawa K."/>
        </authorList>
    </citation>
    <scope>NUCLEOTIDE SEQUENCE [LARGE SCALE GENOMIC DNA]</scope>
</reference>
<keyword evidence="2" id="KW-1185">Reference proteome</keyword>
<protein>
    <submittedName>
        <fullName evidence="1">Uncharacterized protein</fullName>
    </submittedName>
</protein>
<evidence type="ECO:0000313" key="2">
    <source>
        <dbReference type="Proteomes" id="UP001054945"/>
    </source>
</evidence>
<dbReference type="AlphaFoldDB" id="A0AAV4NNN8"/>
<dbReference type="EMBL" id="BPLR01003590">
    <property type="protein sequence ID" value="GIX86432.1"/>
    <property type="molecule type" value="Genomic_DNA"/>
</dbReference>
<organism evidence="1 2">
    <name type="scientific">Caerostris extrusa</name>
    <name type="common">Bark spider</name>
    <name type="synonym">Caerostris bankana</name>
    <dbReference type="NCBI Taxonomy" id="172846"/>
    <lineage>
        <taxon>Eukaryota</taxon>
        <taxon>Metazoa</taxon>
        <taxon>Ecdysozoa</taxon>
        <taxon>Arthropoda</taxon>
        <taxon>Chelicerata</taxon>
        <taxon>Arachnida</taxon>
        <taxon>Araneae</taxon>
        <taxon>Araneomorphae</taxon>
        <taxon>Entelegynae</taxon>
        <taxon>Araneoidea</taxon>
        <taxon>Araneidae</taxon>
        <taxon>Caerostris</taxon>
    </lineage>
</organism>
<evidence type="ECO:0000313" key="1">
    <source>
        <dbReference type="EMBL" id="GIX86432.1"/>
    </source>
</evidence>
<gene>
    <name evidence="1" type="ORF">CEXT_328481</name>
</gene>
<name>A0AAV4NNN8_CAEEX</name>
<accession>A0AAV4NNN8</accession>